<name>A0A6N8GKT5_9MICC</name>
<proteinExistence type="predicted"/>
<dbReference type="AlphaFoldDB" id="A0A6N8GKT5"/>
<protein>
    <submittedName>
        <fullName evidence="2">BatC protein</fullName>
    </submittedName>
</protein>
<organism evidence="2 3">
    <name type="scientific">Kocuria sediminis</name>
    <dbReference type="NCBI Taxonomy" id="1038857"/>
    <lineage>
        <taxon>Bacteria</taxon>
        <taxon>Bacillati</taxon>
        <taxon>Actinomycetota</taxon>
        <taxon>Actinomycetes</taxon>
        <taxon>Micrococcales</taxon>
        <taxon>Micrococcaceae</taxon>
        <taxon>Kocuria</taxon>
    </lineage>
</organism>
<feature type="compositionally biased region" description="Gly residues" evidence="1">
    <location>
        <begin position="15"/>
        <end position="53"/>
    </location>
</feature>
<gene>
    <name evidence="2" type="ORF">GMA12_11320</name>
</gene>
<dbReference type="Proteomes" id="UP000436989">
    <property type="component" value="Unassembled WGS sequence"/>
</dbReference>
<sequence>MTDSQQDPNQQEGPADGGAAGAPGIHDGGADGGAEGPADGGAAGVPGVHDGGA</sequence>
<evidence type="ECO:0000313" key="3">
    <source>
        <dbReference type="Proteomes" id="UP000436989"/>
    </source>
</evidence>
<dbReference type="EMBL" id="WOGU01000009">
    <property type="protein sequence ID" value="MUN63726.1"/>
    <property type="molecule type" value="Genomic_DNA"/>
</dbReference>
<accession>A0A6N8GKT5</accession>
<evidence type="ECO:0000313" key="2">
    <source>
        <dbReference type="EMBL" id="MUN63726.1"/>
    </source>
</evidence>
<evidence type="ECO:0000256" key="1">
    <source>
        <dbReference type="SAM" id="MobiDB-lite"/>
    </source>
</evidence>
<feature type="compositionally biased region" description="Polar residues" evidence="1">
    <location>
        <begin position="1"/>
        <end position="11"/>
    </location>
</feature>
<feature type="region of interest" description="Disordered" evidence="1">
    <location>
        <begin position="1"/>
        <end position="53"/>
    </location>
</feature>
<reference evidence="2 3" key="1">
    <citation type="submission" date="2019-12" db="EMBL/GenBank/DDBJ databases">
        <authorList>
            <person name="Shi Y."/>
        </authorList>
    </citation>
    <scope>NUCLEOTIDE SEQUENCE [LARGE SCALE GENOMIC DNA]</scope>
    <source>
        <strain evidence="2 3">JCM 17929</strain>
    </source>
</reference>
<comment type="caution">
    <text evidence="2">The sequence shown here is derived from an EMBL/GenBank/DDBJ whole genome shotgun (WGS) entry which is preliminary data.</text>
</comment>
<keyword evidence="3" id="KW-1185">Reference proteome</keyword>
<feature type="non-terminal residue" evidence="2">
    <location>
        <position position="53"/>
    </location>
</feature>